<evidence type="ECO:0000313" key="3">
    <source>
        <dbReference type="Proteomes" id="UP001163105"/>
    </source>
</evidence>
<proteinExistence type="predicted"/>
<accession>A0AB34FUQ6</accession>
<dbReference type="AlphaFoldDB" id="A0AB34FUQ6"/>
<comment type="caution">
    <text evidence="2">The sequence shown here is derived from an EMBL/GenBank/DDBJ whole genome shotgun (WGS) entry which is preliminary data.</text>
</comment>
<sequence>MGRGKGHGGWRMADGGGGLAAMGAWTRRAGMVPPSIHDEANIIIIVINIILLLLLLLLLPA</sequence>
<reference evidence="2" key="1">
    <citation type="submission" date="2023-01" db="EMBL/GenBank/DDBJ databases">
        <title>The growth and conidiation of Purpureocillium lavendulum are regulated by nitrogen source and histone H3K14 acetylation.</title>
        <authorList>
            <person name="Tang P."/>
            <person name="Han J."/>
            <person name="Zhang C."/>
            <person name="Tang P."/>
            <person name="Qi F."/>
            <person name="Zhang K."/>
            <person name="Liang L."/>
        </authorList>
    </citation>
    <scope>NUCLEOTIDE SEQUENCE</scope>
    <source>
        <strain evidence="2">YMF1.00683</strain>
    </source>
</reference>
<feature type="transmembrane region" description="Helical" evidence="1">
    <location>
        <begin position="40"/>
        <end position="59"/>
    </location>
</feature>
<keyword evidence="3" id="KW-1185">Reference proteome</keyword>
<protein>
    <recommendedName>
        <fullName evidence="4">Sporulation protein YjcZ</fullName>
    </recommendedName>
</protein>
<organism evidence="2 3">
    <name type="scientific">Purpureocillium lavendulum</name>
    <dbReference type="NCBI Taxonomy" id="1247861"/>
    <lineage>
        <taxon>Eukaryota</taxon>
        <taxon>Fungi</taxon>
        <taxon>Dikarya</taxon>
        <taxon>Ascomycota</taxon>
        <taxon>Pezizomycotina</taxon>
        <taxon>Sordariomycetes</taxon>
        <taxon>Hypocreomycetidae</taxon>
        <taxon>Hypocreales</taxon>
        <taxon>Ophiocordycipitaceae</taxon>
        <taxon>Purpureocillium</taxon>
    </lineage>
</organism>
<gene>
    <name evidence="2" type="ORF">O9K51_05643</name>
</gene>
<keyword evidence="1" id="KW-0812">Transmembrane</keyword>
<evidence type="ECO:0008006" key="4">
    <source>
        <dbReference type="Google" id="ProtNLM"/>
    </source>
</evidence>
<name>A0AB34FUQ6_9HYPO</name>
<dbReference type="Proteomes" id="UP001163105">
    <property type="component" value="Unassembled WGS sequence"/>
</dbReference>
<evidence type="ECO:0000256" key="1">
    <source>
        <dbReference type="SAM" id="Phobius"/>
    </source>
</evidence>
<keyword evidence="1" id="KW-1133">Transmembrane helix</keyword>
<evidence type="ECO:0000313" key="2">
    <source>
        <dbReference type="EMBL" id="KAJ6442091.1"/>
    </source>
</evidence>
<dbReference type="EMBL" id="JAQHRD010000004">
    <property type="protein sequence ID" value="KAJ6442091.1"/>
    <property type="molecule type" value="Genomic_DNA"/>
</dbReference>
<keyword evidence="1" id="KW-0472">Membrane</keyword>